<evidence type="ECO:0000259" key="2">
    <source>
        <dbReference type="Pfam" id="PF22893"/>
    </source>
</evidence>
<dbReference type="InterPro" id="IPR051616">
    <property type="entry name" value="Cul2-RING_E3_ligase_SR"/>
</dbReference>
<evidence type="ECO:0000313" key="4">
    <source>
        <dbReference type="Proteomes" id="UP000288429"/>
    </source>
</evidence>
<reference evidence="3 4" key="1">
    <citation type="submission" date="2017-06" db="EMBL/GenBank/DDBJ databases">
        <title>Cmopartive genomic analysis of Ambrosia Fusariam Clade fungi.</title>
        <authorList>
            <person name="Stajich J.E."/>
            <person name="Carrillo J."/>
            <person name="Kijimoto T."/>
            <person name="Eskalen A."/>
            <person name="O'Donnell K."/>
            <person name="Kasson M."/>
        </authorList>
    </citation>
    <scope>NUCLEOTIDE SEQUENCE [LARGE SCALE GENOMIC DNA]</scope>
    <source>
        <strain evidence="3 4">NRRL 20438</strain>
    </source>
</reference>
<dbReference type="InterPro" id="IPR054464">
    <property type="entry name" value="ULD_fung"/>
</dbReference>
<dbReference type="Gene3D" id="1.25.40.20">
    <property type="entry name" value="Ankyrin repeat-containing domain"/>
    <property type="match status" value="1"/>
</dbReference>
<accession>A0A428UZ17</accession>
<feature type="compositionally biased region" description="Polar residues" evidence="1">
    <location>
        <begin position="207"/>
        <end position="218"/>
    </location>
</feature>
<feature type="compositionally biased region" description="Basic and acidic residues" evidence="1">
    <location>
        <begin position="191"/>
        <end position="202"/>
    </location>
</feature>
<dbReference type="SMART" id="SM00248">
    <property type="entry name" value="ANK"/>
    <property type="match status" value="3"/>
</dbReference>
<dbReference type="Pfam" id="PF22893">
    <property type="entry name" value="ULD_2"/>
    <property type="match status" value="1"/>
</dbReference>
<dbReference type="EMBL" id="NIZV01000012">
    <property type="protein sequence ID" value="RSM19512.1"/>
    <property type="molecule type" value="Genomic_DNA"/>
</dbReference>
<dbReference type="InterPro" id="IPR002110">
    <property type="entry name" value="Ankyrin_rpt"/>
</dbReference>
<protein>
    <recommendedName>
        <fullName evidence="2">Ubiquitin-like domain-containing protein</fullName>
    </recommendedName>
</protein>
<dbReference type="AlphaFoldDB" id="A0A428UZ17"/>
<evidence type="ECO:0000313" key="3">
    <source>
        <dbReference type="EMBL" id="RSM19512.1"/>
    </source>
</evidence>
<gene>
    <name evidence="3" type="ORF">CDV31_001672</name>
</gene>
<evidence type="ECO:0000256" key="1">
    <source>
        <dbReference type="SAM" id="MobiDB-lite"/>
    </source>
</evidence>
<dbReference type="PANTHER" id="PTHR46224">
    <property type="entry name" value="ANKYRIN REPEAT FAMILY PROTEIN"/>
    <property type="match status" value="1"/>
</dbReference>
<feature type="region of interest" description="Disordered" evidence="1">
    <location>
        <begin position="177"/>
        <end position="235"/>
    </location>
</feature>
<proteinExistence type="predicted"/>
<organism evidence="3 4">
    <name type="scientific">Fusarium ambrosium</name>
    <dbReference type="NCBI Taxonomy" id="131363"/>
    <lineage>
        <taxon>Eukaryota</taxon>
        <taxon>Fungi</taxon>
        <taxon>Dikarya</taxon>
        <taxon>Ascomycota</taxon>
        <taxon>Pezizomycotina</taxon>
        <taxon>Sordariomycetes</taxon>
        <taxon>Hypocreomycetidae</taxon>
        <taxon>Hypocreales</taxon>
        <taxon>Nectriaceae</taxon>
        <taxon>Fusarium</taxon>
        <taxon>Fusarium solani species complex</taxon>
    </lineage>
</organism>
<dbReference type="PANTHER" id="PTHR46224:SF64">
    <property type="entry name" value="IQ MOTIF AND ANKYRIN REPEAT DOMAIN-CONTAINING PROTEIN 1"/>
    <property type="match status" value="1"/>
</dbReference>
<comment type="caution">
    <text evidence="3">The sequence shown here is derived from an EMBL/GenBank/DDBJ whole genome shotgun (WGS) entry which is preliminary data.</text>
</comment>
<dbReference type="SUPFAM" id="SSF48403">
    <property type="entry name" value="Ankyrin repeat"/>
    <property type="match status" value="1"/>
</dbReference>
<name>A0A428UZ17_9HYPO</name>
<dbReference type="Proteomes" id="UP000288429">
    <property type="component" value="Unassembled WGS sequence"/>
</dbReference>
<dbReference type="Pfam" id="PF12796">
    <property type="entry name" value="Ank_2"/>
    <property type="match status" value="1"/>
</dbReference>
<feature type="domain" description="Ubiquitin-like" evidence="2">
    <location>
        <begin position="13"/>
        <end position="94"/>
    </location>
</feature>
<dbReference type="InterPro" id="IPR036770">
    <property type="entry name" value="Ankyrin_rpt-contain_sf"/>
</dbReference>
<sequence>MTPAANVPMNISETFILKDFLGRDLHLDVNIFNKWNVVEAMLQSRFTIDIPGFRKVQAGQYRVFNIDNASGAAIDINSWETDVVPRKRYRLAVVISGVYLTNLQCTTCGERLTTMADGTFSCPKSDCGLFMRSLTASRKPSKLLWEQRAVDRLLVPSWSNFLGSFDLRGRQFRTMLSDPKGQTAWPTTENLNRETKDSRSVPKPESPGSQYQTHQASPPGTLPPSAEPTSEDAVEPAEVMNRPSLMNHHHIRDMAATVICIRQDSRLYDAVNRGNIKEVRKLLLEGVQVDSNPGPLGTALMPAILSNQPDLVKVLLEAQANPILKTWDGYSPLSVATCHANIQVFEYVIKAASKRSQHWPEDFQRAVDVSLREATLSHKTEKSHKIASLLLLGANPVARVNHGNTRGWLPTAFEVVLGYGQQSTGENARSIDELSSLRTRIATDFLAEMWARHLLSDLEARVLVEALHTKLDERERRGWAIWLANCALNFEINRAGMLADQVARRLKERLFFQIDANRLDSISPWSRQPEMAVAGGRVREAEEDDYIIITGPPF</sequence>
<keyword evidence="4" id="KW-1185">Reference proteome</keyword>